<gene>
    <name evidence="2" type="ORF">GAYE_SCF22MG4139</name>
</gene>
<keyword evidence="3" id="KW-1185">Reference proteome</keyword>
<name>A0AAV9IFJ7_9RHOD</name>
<organism evidence="2 3">
    <name type="scientific">Galdieria yellowstonensis</name>
    <dbReference type="NCBI Taxonomy" id="3028027"/>
    <lineage>
        <taxon>Eukaryota</taxon>
        <taxon>Rhodophyta</taxon>
        <taxon>Bangiophyceae</taxon>
        <taxon>Galdieriales</taxon>
        <taxon>Galdieriaceae</taxon>
        <taxon>Galdieria</taxon>
    </lineage>
</organism>
<evidence type="ECO:0000313" key="3">
    <source>
        <dbReference type="Proteomes" id="UP001300502"/>
    </source>
</evidence>
<evidence type="ECO:0000313" key="2">
    <source>
        <dbReference type="EMBL" id="KAK4526225.1"/>
    </source>
</evidence>
<feature type="transmembrane region" description="Helical" evidence="1">
    <location>
        <begin position="56"/>
        <end position="75"/>
    </location>
</feature>
<proteinExistence type="predicted"/>
<comment type="caution">
    <text evidence="2">The sequence shown here is derived from an EMBL/GenBank/DDBJ whole genome shotgun (WGS) entry which is preliminary data.</text>
</comment>
<protein>
    <submittedName>
        <fullName evidence="2">Uncharacterized protein</fullName>
    </submittedName>
</protein>
<dbReference type="Proteomes" id="UP001300502">
    <property type="component" value="Unassembled WGS sequence"/>
</dbReference>
<dbReference type="AlphaFoldDB" id="A0AAV9IFJ7"/>
<accession>A0AAV9IFJ7</accession>
<sequence>MSVGSKYVLDIASHFGFYHVKCSVEELCEANTWISSEAMVNLIFLRVAWRQIGKEYIAGILLFAFFPVCLNPLVVTSTCLRFRYVRWNICKRLGDLSTFLQSLLEGMPVESSESLGSLKDDLVIQLIPAFRTITNESHSGTENKSFFVHTWKTFYEQYLSEDGIYLPAVDGYEKPNILLRISDTRERCPYPLEEESSVAQGPVEMETNSQKTPTTYLIGISLYCSSKSSPMLSVEIVKEEVAGFVHALSSQLELEENHITAVLFIVSNECSPDISWQFTDNKNCVLDSSGIYRGSENVPLNNRLLFFRFSDRNRYRDSLKESVGSLFISKCKRVSRRHD</sequence>
<evidence type="ECO:0000256" key="1">
    <source>
        <dbReference type="SAM" id="Phobius"/>
    </source>
</evidence>
<keyword evidence="1" id="KW-0812">Transmembrane</keyword>
<keyword evidence="1" id="KW-0472">Membrane</keyword>
<reference evidence="2 3" key="1">
    <citation type="submission" date="2022-07" db="EMBL/GenBank/DDBJ databases">
        <title>Genome-wide signatures of adaptation to extreme environments.</title>
        <authorList>
            <person name="Cho C.H."/>
            <person name="Yoon H.S."/>
        </authorList>
    </citation>
    <scope>NUCLEOTIDE SEQUENCE [LARGE SCALE GENOMIC DNA]</scope>
    <source>
        <strain evidence="2 3">108.79 E11</strain>
    </source>
</reference>
<keyword evidence="1" id="KW-1133">Transmembrane helix</keyword>
<dbReference type="EMBL" id="JANCYU010000038">
    <property type="protein sequence ID" value="KAK4526225.1"/>
    <property type="molecule type" value="Genomic_DNA"/>
</dbReference>